<keyword evidence="3" id="KW-1185">Reference proteome</keyword>
<evidence type="ECO:0000313" key="3">
    <source>
        <dbReference type="Proteomes" id="UP000193944"/>
    </source>
</evidence>
<protein>
    <recommendedName>
        <fullName evidence="4">Inhibitor I9 domain-containing protein</fullName>
    </recommendedName>
</protein>
<proteinExistence type="predicted"/>
<dbReference type="EMBL" id="MCFG01000203">
    <property type="protein sequence ID" value="ORX78626.1"/>
    <property type="molecule type" value="Genomic_DNA"/>
</dbReference>
<gene>
    <name evidence="2" type="ORF">BCR32DRAFT_246997</name>
</gene>
<organism evidence="2 3">
    <name type="scientific">Anaeromyces robustus</name>
    <dbReference type="NCBI Taxonomy" id="1754192"/>
    <lineage>
        <taxon>Eukaryota</taxon>
        <taxon>Fungi</taxon>
        <taxon>Fungi incertae sedis</taxon>
        <taxon>Chytridiomycota</taxon>
        <taxon>Chytridiomycota incertae sedis</taxon>
        <taxon>Neocallimastigomycetes</taxon>
        <taxon>Neocallimastigales</taxon>
        <taxon>Neocallimastigaceae</taxon>
        <taxon>Anaeromyces</taxon>
    </lineage>
</organism>
<dbReference type="OrthoDB" id="2159765at2759"/>
<sequence length="212" mass="23911">MKMKSFYCCIVLIIIFISLVSAAGEEYYLVLADKNEAESVHDEIYKLILENKNTFKDQQKFEKVEKDFQSKKDTFALDYGNTGYVYQITTTKDSAILVAYLNPELIPKVEKLPNVIGIEENKTDTIDDDYYVPTKTQMNTNTVNIPTTKMSVTNETPTSSVPISSPVISATSIAVNNNNNNNNNNTSGSISKYIMTKNSYFIVISLILYLFI</sequence>
<dbReference type="AlphaFoldDB" id="A0A1Y1WZL4"/>
<reference evidence="2 3" key="2">
    <citation type="submission" date="2016-08" db="EMBL/GenBank/DDBJ databases">
        <title>Pervasive Adenine N6-methylation of Active Genes in Fungi.</title>
        <authorList>
            <consortium name="DOE Joint Genome Institute"/>
            <person name="Mondo S.J."/>
            <person name="Dannebaum R.O."/>
            <person name="Kuo R.C."/>
            <person name="Labutti K."/>
            <person name="Haridas S."/>
            <person name="Kuo A."/>
            <person name="Salamov A."/>
            <person name="Ahrendt S.R."/>
            <person name="Lipzen A."/>
            <person name="Sullivan W."/>
            <person name="Andreopoulos W.B."/>
            <person name="Clum A."/>
            <person name="Lindquist E."/>
            <person name="Daum C."/>
            <person name="Ramamoorthy G.K."/>
            <person name="Gryganskyi A."/>
            <person name="Culley D."/>
            <person name="Magnuson J.K."/>
            <person name="James T.Y."/>
            <person name="O'Malley M.A."/>
            <person name="Stajich J.E."/>
            <person name="Spatafora J.W."/>
            <person name="Visel A."/>
            <person name="Grigoriev I.V."/>
        </authorList>
    </citation>
    <scope>NUCLEOTIDE SEQUENCE [LARGE SCALE GENOMIC DNA]</scope>
    <source>
        <strain evidence="2 3">S4</strain>
    </source>
</reference>
<keyword evidence="1" id="KW-0732">Signal</keyword>
<dbReference type="Proteomes" id="UP000193944">
    <property type="component" value="Unassembled WGS sequence"/>
</dbReference>
<feature type="signal peptide" evidence="1">
    <location>
        <begin position="1"/>
        <end position="22"/>
    </location>
</feature>
<evidence type="ECO:0000313" key="2">
    <source>
        <dbReference type="EMBL" id="ORX78626.1"/>
    </source>
</evidence>
<name>A0A1Y1WZL4_9FUNG</name>
<comment type="caution">
    <text evidence="2">The sequence shown here is derived from an EMBL/GenBank/DDBJ whole genome shotgun (WGS) entry which is preliminary data.</text>
</comment>
<evidence type="ECO:0008006" key="4">
    <source>
        <dbReference type="Google" id="ProtNLM"/>
    </source>
</evidence>
<feature type="chain" id="PRO_5012417755" description="Inhibitor I9 domain-containing protein" evidence="1">
    <location>
        <begin position="23"/>
        <end position="212"/>
    </location>
</feature>
<reference evidence="2 3" key="1">
    <citation type="submission" date="2016-08" db="EMBL/GenBank/DDBJ databases">
        <title>A Parts List for Fungal Cellulosomes Revealed by Comparative Genomics.</title>
        <authorList>
            <consortium name="DOE Joint Genome Institute"/>
            <person name="Haitjema C.H."/>
            <person name="Gilmore S.P."/>
            <person name="Henske J.K."/>
            <person name="Solomon K.V."/>
            <person name="De Groot R."/>
            <person name="Kuo A."/>
            <person name="Mondo S.J."/>
            <person name="Salamov A.A."/>
            <person name="Labutti K."/>
            <person name="Zhao Z."/>
            <person name="Chiniquy J."/>
            <person name="Barry K."/>
            <person name="Brewer H.M."/>
            <person name="Purvine S.O."/>
            <person name="Wright A.T."/>
            <person name="Boxma B."/>
            <person name="Van Alen T."/>
            <person name="Hackstein J.H."/>
            <person name="Baker S.E."/>
            <person name="Grigoriev I.V."/>
            <person name="O'Malley M.A."/>
        </authorList>
    </citation>
    <scope>NUCLEOTIDE SEQUENCE [LARGE SCALE GENOMIC DNA]</scope>
    <source>
        <strain evidence="2 3">S4</strain>
    </source>
</reference>
<evidence type="ECO:0000256" key="1">
    <source>
        <dbReference type="SAM" id="SignalP"/>
    </source>
</evidence>
<accession>A0A1Y1WZL4</accession>